<dbReference type="Pfam" id="PF11193">
    <property type="entry name" value="DUF2812"/>
    <property type="match status" value="1"/>
</dbReference>
<keyword evidence="1" id="KW-0812">Transmembrane</keyword>
<dbReference type="Proteomes" id="UP000743899">
    <property type="component" value="Unassembled WGS sequence"/>
</dbReference>
<reference evidence="2 3" key="1">
    <citation type="submission" date="2020-01" db="EMBL/GenBank/DDBJ databases">
        <title>A novel Bacillus sp. from Pasinler.</title>
        <authorList>
            <person name="Adiguzel A."/>
            <person name="Ay H."/>
            <person name="Baltaci M.O."/>
        </authorList>
    </citation>
    <scope>NUCLEOTIDE SEQUENCE [LARGE SCALE GENOMIC DNA]</scope>
    <source>
        <strain evidence="2 3">P1</strain>
    </source>
</reference>
<evidence type="ECO:0000256" key="1">
    <source>
        <dbReference type="SAM" id="Phobius"/>
    </source>
</evidence>
<feature type="transmembrane region" description="Helical" evidence="1">
    <location>
        <begin position="119"/>
        <end position="138"/>
    </location>
</feature>
<evidence type="ECO:0000313" key="2">
    <source>
        <dbReference type="EMBL" id="NCU17946.1"/>
    </source>
</evidence>
<keyword evidence="1" id="KW-0472">Membrane</keyword>
<dbReference type="EMBL" id="JAACYS010000040">
    <property type="protein sequence ID" value="NCU17946.1"/>
    <property type="molecule type" value="Genomic_DNA"/>
</dbReference>
<keyword evidence="1" id="KW-1133">Transmembrane helix</keyword>
<evidence type="ECO:0000313" key="3">
    <source>
        <dbReference type="Proteomes" id="UP000743899"/>
    </source>
</evidence>
<comment type="caution">
    <text evidence="2">The sequence shown here is derived from an EMBL/GenBank/DDBJ whole genome shotgun (WGS) entry which is preliminary data.</text>
</comment>
<protein>
    <submittedName>
        <fullName evidence="2">DUF2812 domain-containing protein</fullName>
    </submittedName>
</protein>
<dbReference type="RefSeq" id="WP_161920776.1">
    <property type="nucleotide sequence ID" value="NZ_JAACYS010000040.1"/>
</dbReference>
<proteinExistence type="predicted"/>
<feature type="transmembrane region" description="Helical" evidence="1">
    <location>
        <begin position="179"/>
        <end position="201"/>
    </location>
</feature>
<sequence length="241" mass="27773">MKQTKKITSEGLAFFEEKDMKKLRKYSLQGWHVYDFSIRGYKLEKGESRDYIYNIDYRFLNDDEKEEYIELCAQTGWTHIASDGDLHLFRANRGTKPLYTDQGTKVEKYAQSGRTMSKVVVPFVLITVLLWIGEIFSSGIVESILFTIATILTVIALPLVWATITIFKNKWKLAGRKGLVTFVSILPILLFCVAAYVVFFVEKREGTIIFLSYMLFGAIGFSYLISLVTLIYQKVRKKAVY</sequence>
<dbReference type="InterPro" id="IPR021359">
    <property type="entry name" value="DUF2812"/>
</dbReference>
<keyword evidence="3" id="KW-1185">Reference proteome</keyword>
<feature type="transmembrane region" description="Helical" evidence="1">
    <location>
        <begin position="144"/>
        <end position="167"/>
    </location>
</feature>
<feature type="transmembrane region" description="Helical" evidence="1">
    <location>
        <begin position="207"/>
        <end position="232"/>
    </location>
</feature>
<name>A0ABX0A612_9BACI</name>
<accession>A0ABX0A612</accession>
<organism evidence="2 3">
    <name type="scientific">Pallidibacillus pasinlerensis</name>
    <dbReference type="NCBI Taxonomy" id="2703818"/>
    <lineage>
        <taxon>Bacteria</taxon>
        <taxon>Bacillati</taxon>
        <taxon>Bacillota</taxon>
        <taxon>Bacilli</taxon>
        <taxon>Bacillales</taxon>
        <taxon>Bacillaceae</taxon>
        <taxon>Pallidibacillus</taxon>
    </lineage>
</organism>
<gene>
    <name evidence="2" type="ORF">GW534_09415</name>
</gene>